<feature type="transmembrane region" description="Helical" evidence="1">
    <location>
        <begin position="6"/>
        <end position="27"/>
    </location>
</feature>
<keyword evidence="1" id="KW-1133">Transmembrane helix</keyword>
<dbReference type="EMBL" id="VBAK01000186">
    <property type="protein sequence ID" value="TMI86721.1"/>
    <property type="molecule type" value="Genomic_DNA"/>
</dbReference>
<keyword evidence="1" id="KW-0812">Transmembrane</keyword>
<gene>
    <name evidence="2" type="ORF">E6H00_17685</name>
</gene>
<sequence length="232" mass="24509">MELLFVILAIALGIQVAVVFLLVSKYFETRFSYVIWWTAGAALLAGQALVEVWMLTAAPILPLVGIRSALLLAGAGFFLTGTASRDPRARGIVQTGLLGFGGLVIASVIVLLSRQESTDTARLVAGLAAGMAFLLTAEAYRRTEQVLDDVATRAIFAGLLAIGINQIGWAWVQRTPQVIAASEFLGGLAVAVFGAGIQLRSVGRAQRLVVLSQISAALSRTGRVGDMLEEVL</sequence>
<feature type="transmembrane region" description="Helical" evidence="1">
    <location>
        <begin position="152"/>
        <end position="172"/>
    </location>
</feature>
<feature type="transmembrane region" description="Helical" evidence="1">
    <location>
        <begin position="178"/>
        <end position="197"/>
    </location>
</feature>
<keyword evidence="1" id="KW-0472">Membrane</keyword>
<name>A0A537JT59_9BACT</name>
<proteinExistence type="predicted"/>
<dbReference type="Proteomes" id="UP000318509">
    <property type="component" value="Unassembled WGS sequence"/>
</dbReference>
<feature type="transmembrane region" description="Helical" evidence="1">
    <location>
        <begin position="34"/>
        <end position="54"/>
    </location>
</feature>
<reference evidence="2 3" key="1">
    <citation type="journal article" date="2019" name="Nat. Microbiol.">
        <title>Mediterranean grassland soil C-N compound turnover is dependent on rainfall and depth, and is mediated by genomically divergent microorganisms.</title>
        <authorList>
            <person name="Diamond S."/>
            <person name="Andeer P.F."/>
            <person name="Li Z."/>
            <person name="Crits-Christoph A."/>
            <person name="Burstein D."/>
            <person name="Anantharaman K."/>
            <person name="Lane K.R."/>
            <person name="Thomas B.C."/>
            <person name="Pan C."/>
            <person name="Northen T.R."/>
            <person name="Banfield J.F."/>
        </authorList>
    </citation>
    <scope>NUCLEOTIDE SEQUENCE [LARGE SCALE GENOMIC DNA]</scope>
    <source>
        <strain evidence="2">NP_3</strain>
    </source>
</reference>
<feature type="transmembrane region" description="Helical" evidence="1">
    <location>
        <begin position="123"/>
        <end position="140"/>
    </location>
</feature>
<evidence type="ECO:0000256" key="1">
    <source>
        <dbReference type="SAM" id="Phobius"/>
    </source>
</evidence>
<feature type="transmembrane region" description="Helical" evidence="1">
    <location>
        <begin position="60"/>
        <end position="79"/>
    </location>
</feature>
<comment type="caution">
    <text evidence="2">The sequence shown here is derived from an EMBL/GenBank/DDBJ whole genome shotgun (WGS) entry which is preliminary data.</text>
</comment>
<dbReference type="AlphaFoldDB" id="A0A537JT59"/>
<protein>
    <submittedName>
        <fullName evidence="2">Uncharacterized protein</fullName>
    </submittedName>
</protein>
<evidence type="ECO:0000313" key="3">
    <source>
        <dbReference type="Proteomes" id="UP000318509"/>
    </source>
</evidence>
<accession>A0A537JT59</accession>
<organism evidence="2 3">
    <name type="scientific">Candidatus Segetimicrobium genomatis</name>
    <dbReference type="NCBI Taxonomy" id="2569760"/>
    <lineage>
        <taxon>Bacteria</taxon>
        <taxon>Bacillati</taxon>
        <taxon>Candidatus Sysuimicrobiota</taxon>
        <taxon>Candidatus Sysuimicrobiia</taxon>
        <taxon>Candidatus Sysuimicrobiales</taxon>
        <taxon>Candidatus Segetimicrobiaceae</taxon>
        <taxon>Candidatus Segetimicrobium</taxon>
    </lineage>
</organism>
<feature type="transmembrane region" description="Helical" evidence="1">
    <location>
        <begin position="91"/>
        <end position="111"/>
    </location>
</feature>
<feature type="non-terminal residue" evidence="2">
    <location>
        <position position="232"/>
    </location>
</feature>
<evidence type="ECO:0000313" key="2">
    <source>
        <dbReference type="EMBL" id="TMI86721.1"/>
    </source>
</evidence>